<name>A0ABP0FRR0_CLALP</name>
<feature type="transmembrane region" description="Helical" evidence="11">
    <location>
        <begin position="56"/>
        <end position="79"/>
    </location>
</feature>
<keyword evidence="8 11" id="KW-1133">Transmembrane helix</keyword>
<keyword evidence="9" id="KW-0408">Iron</keyword>
<evidence type="ECO:0000313" key="13">
    <source>
        <dbReference type="EMBL" id="CAK8681240.1"/>
    </source>
</evidence>
<keyword evidence="5 11" id="KW-0812">Transmembrane</keyword>
<evidence type="ECO:0000256" key="1">
    <source>
        <dbReference type="ARBA" id="ARBA00001970"/>
    </source>
</evidence>
<dbReference type="PANTHER" id="PTHR10106">
    <property type="entry name" value="CYTOCHROME B561-RELATED"/>
    <property type="match status" value="1"/>
</dbReference>
<dbReference type="InterPro" id="IPR006593">
    <property type="entry name" value="Cyt_b561/ferric_Rdtase_TM"/>
</dbReference>
<proteinExistence type="predicted"/>
<evidence type="ECO:0000256" key="6">
    <source>
        <dbReference type="ARBA" id="ARBA00022723"/>
    </source>
</evidence>
<keyword evidence="14" id="KW-1185">Reference proteome</keyword>
<evidence type="ECO:0000256" key="11">
    <source>
        <dbReference type="SAM" id="Phobius"/>
    </source>
</evidence>
<reference evidence="13 14" key="1">
    <citation type="submission" date="2024-02" db="EMBL/GenBank/DDBJ databases">
        <authorList>
            <person name="Daric V."/>
            <person name="Darras S."/>
        </authorList>
    </citation>
    <scope>NUCLEOTIDE SEQUENCE [LARGE SCALE GENOMIC DNA]</scope>
</reference>
<evidence type="ECO:0000259" key="12">
    <source>
        <dbReference type="PROSITE" id="PS50939"/>
    </source>
</evidence>
<keyword evidence="10 11" id="KW-0472">Membrane</keyword>
<keyword evidence="6" id="KW-0479">Metal-binding</keyword>
<evidence type="ECO:0000256" key="3">
    <source>
        <dbReference type="ARBA" id="ARBA00022448"/>
    </source>
</evidence>
<feature type="transmembrane region" description="Helical" evidence="11">
    <location>
        <begin position="211"/>
        <end position="231"/>
    </location>
</feature>
<dbReference type="SMART" id="SM00665">
    <property type="entry name" value="B561"/>
    <property type="match status" value="1"/>
</dbReference>
<protein>
    <recommendedName>
        <fullName evidence="12">Cytochrome b561 domain-containing protein</fullName>
    </recommendedName>
</protein>
<evidence type="ECO:0000256" key="9">
    <source>
        <dbReference type="ARBA" id="ARBA00023004"/>
    </source>
</evidence>
<gene>
    <name evidence="13" type="ORF">CVLEPA_LOCUS11459</name>
</gene>
<feature type="transmembrane region" description="Helical" evidence="11">
    <location>
        <begin position="161"/>
        <end position="183"/>
    </location>
</feature>
<dbReference type="EMBL" id="CAWYQH010000079">
    <property type="protein sequence ID" value="CAK8681240.1"/>
    <property type="molecule type" value="Genomic_DNA"/>
</dbReference>
<sequence>MPGLNSLEDSGNLRGLPWMLAISQVAGIAMVVMIGVWLNTYLGGFAWDGGPKEFNLHPLCMICGMVFLYGEAALVYRVFRNSRKLKVKLIHAGLLFLAFFAIIIGLVAVFSFHRANNIANLYSLHSWCGITTVIMFCFQLLLGFLTFLFPGARSSLRSTYLPIHQFFGGAILVLAAISSISGINEKLFFVYAKDPKNPDKVTYPQLPGGAVFGNVCGLVVVAFVFLILFIIQRSEWKRPTDPEEEALSIHFRRVVSQGSEDSG</sequence>
<dbReference type="Proteomes" id="UP001642483">
    <property type="component" value="Unassembled WGS sequence"/>
</dbReference>
<dbReference type="Pfam" id="PF03188">
    <property type="entry name" value="Cytochrom_B561"/>
    <property type="match status" value="1"/>
</dbReference>
<keyword evidence="3" id="KW-0813">Transport</keyword>
<dbReference type="PROSITE" id="PS50939">
    <property type="entry name" value="CYTOCHROME_B561"/>
    <property type="match status" value="1"/>
</dbReference>
<comment type="cofactor">
    <cofactor evidence="1">
        <name>heme b</name>
        <dbReference type="ChEBI" id="CHEBI:60344"/>
    </cofactor>
</comment>
<feature type="transmembrane region" description="Helical" evidence="11">
    <location>
        <begin position="16"/>
        <end position="36"/>
    </location>
</feature>
<evidence type="ECO:0000313" key="14">
    <source>
        <dbReference type="Proteomes" id="UP001642483"/>
    </source>
</evidence>
<evidence type="ECO:0000256" key="8">
    <source>
        <dbReference type="ARBA" id="ARBA00022989"/>
    </source>
</evidence>
<keyword evidence="7" id="KW-0249">Electron transport</keyword>
<evidence type="ECO:0000256" key="7">
    <source>
        <dbReference type="ARBA" id="ARBA00022982"/>
    </source>
</evidence>
<accession>A0ABP0FRR0</accession>
<feature type="domain" description="Cytochrome b561" evidence="12">
    <location>
        <begin position="22"/>
        <end position="232"/>
    </location>
</feature>
<evidence type="ECO:0000256" key="2">
    <source>
        <dbReference type="ARBA" id="ARBA00004141"/>
    </source>
</evidence>
<evidence type="ECO:0000256" key="10">
    <source>
        <dbReference type="ARBA" id="ARBA00023136"/>
    </source>
</evidence>
<evidence type="ECO:0000256" key="4">
    <source>
        <dbReference type="ARBA" id="ARBA00022617"/>
    </source>
</evidence>
<dbReference type="InterPro" id="IPR043205">
    <property type="entry name" value="CYB561/CYBRD1-like"/>
</dbReference>
<comment type="subcellular location">
    <subcellularLocation>
        <location evidence="2">Membrane</location>
        <topology evidence="2">Multi-pass membrane protein</topology>
    </subcellularLocation>
</comment>
<dbReference type="Gene3D" id="1.20.120.1770">
    <property type="match status" value="1"/>
</dbReference>
<feature type="transmembrane region" description="Helical" evidence="11">
    <location>
        <begin position="91"/>
        <end position="112"/>
    </location>
</feature>
<evidence type="ECO:0000256" key="5">
    <source>
        <dbReference type="ARBA" id="ARBA00022692"/>
    </source>
</evidence>
<dbReference type="PANTHER" id="PTHR10106:SF0">
    <property type="entry name" value="LD36721P"/>
    <property type="match status" value="1"/>
</dbReference>
<feature type="transmembrane region" description="Helical" evidence="11">
    <location>
        <begin position="124"/>
        <end position="149"/>
    </location>
</feature>
<comment type="caution">
    <text evidence="13">The sequence shown here is derived from an EMBL/GenBank/DDBJ whole genome shotgun (WGS) entry which is preliminary data.</text>
</comment>
<keyword evidence="4" id="KW-0349">Heme</keyword>
<organism evidence="13 14">
    <name type="scientific">Clavelina lepadiformis</name>
    <name type="common">Light-bulb sea squirt</name>
    <name type="synonym">Ascidia lepadiformis</name>
    <dbReference type="NCBI Taxonomy" id="159417"/>
    <lineage>
        <taxon>Eukaryota</taxon>
        <taxon>Metazoa</taxon>
        <taxon>Chordata</taxon>
        <taxon>Tunicata</taxon>
        <taxon>Ascidiacea</taxon>
        <taxon>Aplousobranchia</taxon>
        <taxon>Clavelinidae</taxon>
        <taxon>Clavelina</taxon>
    </lineage>
</organism>